<dbReference type="PANTHER" id="PTHR45947:SF3">
    <property type="entry name" value="SULFOQUINOVOSYL TRANSFERASE SQD2"/>
    <property type="match status" value="1"/>
</dbReference>
<dbReference type="RefSeq" id="WP_221024469.1">
    <property type="nucleotide sequence ID" value="NZ_JAIEZQ010000001.1"/>
</dbReference>
<comment type="caution">
    <text evidence="4">The sequence shown here is derived from an EMBL/GenBank/DDBJ whole genome shotgun (WGS) entry which is preliminary data.</text>
</comment>
<protein>
    <submittedName>
        <fullName evidence="4">Glycosyltransferase family 4 protein</fullName>
    </submittedName>
</protein>
<keyword evidence="5" id="KW-1185">Reference proteome</keyword>
<evidence type="ECO:0000256" key="1">
    <source>
        <dbReference type="ARBA" id="ARBA00022676"/>
    </source>
</evidence>
<organism evidence="4 5">
    <name type="scientific">Nocardioides jiangsuensis</name>
    <dbReference type="NCBI Taxonomy" id="2866161"/>
    <lineage>
        <taxon>Bacteria</taxon>
        <taxon>Bacillati</taxon>
        <taxon>Actinomycetota</taxon>
        <taxon>Actinomycetes</taxon>
        <taxon>Propionibacteriales</taxon>
        <taxon>Nocardioidaceae</taxon>
        <taxon>Nocardioides</taxon>
    </lineage>
</organism>
<evidence type="ECO:0000313" key="5">
    <source>
        <dbReference type="Proteomes" id="UP000754710"/>
    </source>
</evidence>
<sequence>MAFLVPRRSPGGRGDRPWHVAVVVENVAVGVDTRLRKQVDDLLRAGYRLSVVTRRHPDNDRYRDVPGMTLLEYPEPAEPGGAAGYLREYAVSFAWASWHLLRLRLRGRIDVLQVCQPPDIYFPLTVLARWGGARVVVDQRDLMPELLASRYERPPRLMTRVLFWLERRTQRSADHTLTVNDWLRQRLVASGAAADRVTLVRNGPVLARVERARADTALRGPHRHLVCWAGKMGRQDRVDLVLRVADLVVHGAGRRDCGFAVLGDGECLEELREQVGQLGLAPWVTVTGWLPEEQVFGYMASSDVGLDTSLQAEVSPVKAMEYMASGLPLVSFDLPETRSIAEDAAVLVAPGDEQALADAVLRLLDDPDARRELGAVGRERVHTWLAWERQSQAYLAVVAPRTGSAAARTAVRR</sequence>
<dbReference type="Pfam" id="PF13579">
    <property type="entry name" value="Glyco_trans_4_4"/>
    <property type="match status" value="1"/>
</dbReference>
<dbReference type="InterPro" id="IPR050194">
    <property type="entry name" value="Glycosyltransferase_grp1"/>
</dbReference>
<evidence type="ECO:0000256" key="2">
    <source>
        <dbReference type="ARBA" id="ARBA00022679"/>
    </source>
</evidence>
<dbReference type="InterPro" id="IPR028098">
    <property type="entry name" value="Glyco_trans_4-like_N"/>
</dbReference>
<feature type="domain" description="Glycosyltransferase subfamily 4-like N-terminal" evidence="3">
    <location>
        <begin position="30"/>
        <end position="203"/>
    </location>
</feature>
<dbReference type="PANTHER" id="PTHR45947">
    <property type="entry name" value="SULFOQUINOVOSYL TRANSFERASE SQD2"/>
    <property type="match status" value="1"/>
</dbReference>
<dbReference type="SUPFAM" id="SSF53756">
    <property type="entry name" value="UDP-Glycosyltransferase/glycogen phosphorylase"/>
    <property type="match status" value="1"/>
</dbReference>
<dbReference type="EMBL" id="JAIEZQ010000001">
    <property type="protein sequence ID" value="MBY9074838.1"/>
    <property type="molecule type" value="Genomic_DNA"/>
</dbReference>
<dbReference type="Proteomes" id="UP000754710">
    <property type="component" value="Unassembled WGS sequence"/>
</dbReference>
<dbReference type="Pfam" id="PF13692">
    <property type="entry name" value="Glyco_trans_1_4"/>
    <property type="match status" value="1"/>
</dbReference>
<keyword evidence="1" id="KW-0328">Glycosyltransferase</keyword>
<evidence type="ECO:0000313" key="4">
    <source>
        <dbReference type="EMBL" id="MBY9074838.1"/>
    </source>
</evidence>
<keyword evidence="2" id="KW-0808">Transferase</keyword>
<name>A0ABS7RIH0_9ACTN</name>
<reference evidence="4 5" key="1">
    <citation type="submission" date="2021-08" db="EMBL/GenBank/DDBJ databases">
        <title>Nocardioides bacterium WL0053 sp. nov., isolated from the sediment.</title>
        <authorList>
            <person name="Wang L."/>
            <person name="Zhang D."/>
            <person name="Zhang A."/>
        </authorList>
    </citation>
    <scope>NUCLEOTIDE SEQUENCE [LARGE SCALE GENOMIC DNA]</scope>
    <source>
        <strain evidence="4 5">WL0053</strain>
    </source>
</reference>
<evidence type="ECO:0000259" key="3">
    <source>
        <dbReference type="Pfam" id="PF13579"/>
    </source>
</evidence>
<proteinExistence type="predicted"/>
<accession>A0ABS7RIH0</accession>
<dbReference type="Gene3D" id="3.40.50.2000">
    <property type="entry name" value="Glycogen Phosphorylase B"/>
    <property type="match status" value="2"/>
</dbReference>
<gene>
    <name evidence="4" type="ORF">K1X13_08400</name>
</gene>
<dbReference type="CDD" id="cd03794">
    <property type="entry name" value="GT4_WbuB-like"/>
    <property type="match status" value="1"/>
</dbReference>